<dbReference type="Proteomes" id="UP000198921">
    <property type="component" value="Unassembled WGS sequence"/>
</dbReference>
<dbReference type="AlphaFoldDB" id="A0A1H3B606"/>
<evidence type="ECO:0000313" key="2">
    <source>
        <dbReference type="Proteomes" id="UP000198921"/>
    </source>
</evidence>
<keyword evidence="2" id="KW-1185">Reference proteome</keyword>
<sequence>MRTAAVRGGRRYGPPVTAVIVTVDDAHLTGVGAVADTLRERGLQVEQVLDGLGLITGQLPAGQPLTALRVAGVAAVEEARSVRLPPPDAPVQ</sequence>
<dbReference type="STRING" id="1137993.SAMN05660209_00301"/>
<dbReference type="EMBL" id="FNOT01000001">
    <property type="protein sequence ID" value="SDX36834.1"/>
    <property type="molecule type" value="Genomic_DNA"/>
</dbReference>
<name>A0A1H3B606_9ACTN</name>
<accession>A0A1H3B606</accession>
<evidence type="ECO:0000313" key="1">
    <source>
        <dbReference type="EMBL" id="SDX36834.1"/>
    </source>
</evidence>
<reference evidence="2" key="1">
    <citation type="submission" date="2016-10" db="EMBL/GenBank/DDBJ databases">
        <authorList>
            <person name="Varghese N."/>
            <person name="Submissions S."/>
        </authorList>
    </citation>
    <scope>NUCLEOTIDE SEQUENCE [LARGE SCALE GENOMIC DNA]</scope>
    <source>
        <strain evidence="2">DSM 45422</strain>
    </source>
</reference>
<organism evidence="1 2">
    <name type="scientific">Geodermatophilus africanus</name>
    <dbReference type="NCBI Taxonomy" id="1137993"/>
    <lineage>
        <taxon>Bacteria</taxon>
        <taxon>Bacillati</taxon>
        <taxon>Actinomycetota</taxon>
        <taxon>Actinomycetes</taxon>
        <taxon>Geodermatophilales</taxon>
        <taxon>Geodermatophilaceae</taxon>
        <taxon>Geodermatophilus</taxon>
    </lineage>
</organism>
<protein>
    <submittedName>
        <fullName evidence="1">Uncharacterized protein</fullName>
    </submittedName>
</protein>
<proteinExistence type="predicted"/>
<gene>
    <name evidence="1" type="ORF">SAMN05660209_00301</name>
</gene>